<dbReference type="Gene3D" id="3.40.50.300">
    <property type="entry name" value="P-loop containing nucleotide triphosphate hydrolases"/>
    <property type="match status" value="1"/>
</dbReference>
<dbReference type="PANTHER" id="PTHR34383">
    <property type="entry name" value="POLYPHOSPHATE:AMP PHOSPHOTRANSFERASE-RELATED"/>
    <property type="match status" value="1"/>
</dbReference>
<evidence type="ECO:0000313" key="6">
    <source>
        <dbReference type="Proteomes" id="UP001156215"/>
    </source>
</evidence>
<dbReference type="Proteomes" id="UP001156215">
    <property type="component" value="Chromosome"/>
</dbReference>
<proteinExistence type="inferred from homology"/>
<dbReference type="AlphaFoldDB" id="A0A9E9P2L3"/>
<accession>A0A9E9P2L3</accession>
<comment type="similarity">
    <text evidence="1">Belongs to the polyphosphate kinase 2 (PPK2) family. Class I subfamily.</text>
</comment>
<protein>
    <submittedName>
        <fullName evidence="5">Polyphosphate kinase 2 family protein</fullName>
    </submittedName>
</protein>
<dbReference type="RefSeq" id="WP_269308343.1">
    <property type="nucleotide sequence ID" value="NZ_CP098242.1"/>
</dbReference>
<organism evidence="5 6">
    <name type="scientific">Oxalobacter vibrioformis</name>
    <dbReference type="NCBI Taxonomy" id="933080"/>
    <lineage>
        <taxon>Bacteria</taxon>
        <taxon>Pseudomonadati</taxon>
        <taxon>Pseudomonadota</taxon>
        <taxon>Betaproteobacteria</taxon>
        <taxon>Burkholderiales</taxon>
        <taxon>Oxalobacteraceae</taxon>
        <taxon>Oxalobacter</taxon>
    </lineage>
</organism>
<keyword evidence="3 5" id="KW-0418">Kinase</keyword>
<feature type="domain" description="Polyphosphate kinase-2-related" evidence="4">
    <location>
        <begin position="31"/>
        <end position="264"/>
    </location>
</feature>
<dbReference type="InterPro" id="IPR050038">
    <property type="entry name" value="PPK2"/>
</dbReference>
<dbReference type="InterPro" id="IPR016898">
    <property type="entry name" value="Polyphosphate_phosphotransfera"/>
</dbReference>
<dbReference type="GO" id="GO:0008976">
    <property type="term" value="F:polyphosphate kinase activity"/>
    <property type="evidence" value="ECO:0007669"/>
    <property type="project" value="InterPro"/>
</dbReference>
<dbReference type="EMBL" id="CP098242">
    <property type="protein sequence ID" value="WAW09345.1"/>
    <property type="molecule type" value="Genomic_DNA"/>
</dbReference>
<name>A0A9E9P2L3_9BURK</name>
<dbReference type="Pfam" id="PF03976">
    <property type="entry name" value="PPK2"/>
    <property type="match status" value="1"/>
</dbReference>
<dbReference type="InterPro" id="IPR022300">
    <property type="entry name" value="PPK2-rel_1"/>
</dbReference>
<dbReference type="InterPro" id="IPR027417">
    <property type="entry name" value="P-loop_NTPase"/>
</dbReference>
<keyword evidence="2" id="KW-0808">Transferase</keyword>
<dbReference type="NCBIfam" id="TIGR03709">
    <property type="entry name" value="PPK2_rel_1"/>
    <property type="match status" value="1"/>
</dbReference>
<dbReference type="SUPFAM" id="SSF52540">
    <property type="entry name" value="P-loop containing nucleoside triphosphate hydrolases"/>
    <property type="match status" value="1"/>
</dbReference>
<evidence type="ECO:0000256" key="2">
    <source>
        <dbReference type="ARBA" id="ARBA00022679"/>
    </source>
</evidence>
<reference evidence="5" key="1">
    <citation type="journal article" date="2022" name="Front. Microbiol.">
        <title>New perspectives on an old grouping: The genomic and phenotypic variability of Oxalobacter formigenes and the implications for calcium oxalate stone prevention.</title>
        <authorList>
            <person name="Chmiel J.A."/>
            <person name="Carr C."/>
            <person name="Stuivenberg G.A."/>
            <person name="Venema R."/>
            <person name="Chanyi R.M."/>
            <person name="Al K.F."/>
            <person name="Giguere D."/>
            <person name="Say H."/>
            <person name="Akouris P.P."/>
            <person name="Dominguez Romero S.A."/>
            <person name="Kwong A."/>
            <person name="Tai V."/>
            <person name="Koval S.F."/>
            <person name="Razvi H."/>
            <person name="Bjazevic J."/>
            <person name="Burton J.P."/>
        </authorList>
    </citation>
    <scope>NUCLEOTIDE SEQUENCE</scope>
    <source>
        <strain evidence="5">WoOx3</strain>
    </source>
</reference>
<dbReference type="NCBIfam" id="NF042973">
    <property type="entry name" value="ADPpolyPPhtase"/>
    <property type="match status" value="1"/>
</dbReference>
<dbReference type="GO" id="GO:0006797">
    <property type="term" value="P:polyphosphate metabolic process"/>
    <property type="evidence" value="ECO:0007669"/>
    <property type="project" value="InterPro"/>
</dbReference>
<dbReference type="PANTHER" id="PTHR34383:SF3">
    <property type="entry name" value="POLYPHOSPHATE:AMP PHOSPHOTRANSFERASE"/>
    <property type="match status" value="1"/>
</dbReference>
<evidence type="ECO:0000256" key="3">
    <source>
        <dbReference type="ARBA" id="ARBA00022777"/>
    </source>
</evidence>
<dbReference type="InterPro" id="IPR022488">
    <property type="entry name" value="PPK2-related"/>
</dbReference>
<evidence type="ECO:0000256" key="1">
    <source>
        <dbReference type="ARBA" id="ARBA00009924"/>
    </source>
</evidence>
<evidence type="ECO:0000313" key="5">
    <source>
        <dbReference type="EMBL" id="WAW09345.1"/>
    </source>
</evidence>
<sequence length="291" mass="34455">MKINHRDFRVRKKTHLNLEKYPTLVSPFYETKADYQSILESDTAELSHQQSLLYASGRYAILILFQAMDAGGKDGMIRHVMSGVNPQGCRVASFKGPSDEENRHDFLWRINRQLPERGQIGIFNRSYYEDVLITRVHPEILKDQNLPSPWDKGHALWKGRYRSIRDMEAHLHRNGTRILKFFLHISENEQKKRLLERIDTPDKNWKFSMNDLHERQYWDNYMKAYENAIAETASKEAPWYIIPADDKENACIIVSDIILKTMKKLKLSWPQPDREHQEMLMTIREKLQLMP</sequence>
<evidence type="ECO:0000259" key="4">
    <source>
        <dbReference type="Pfam" id="PF03976"/>
    </source>
</evidence>
<dbReference type="PIRSF" id="PIRSF028756">
    <property type="entry name" value="PPK2_prd"/>
    <property type="match status" value="1"/>
</dbReference>
<keyword evidence="6" id="KW-1185">Reference proteome</keyword>
<dbReference type="KEGG" id="ovb:NB640_08750"/>
<gene>
    <name evidence="5" type="ORF">NB640_08750</name>
</gene>